<name>A0AAV2KRE4_KNICA</name>
<feature type="region of interest" description="Disordered" evidence="3">
    <location>
        <begin position="177"/>
        <end position="230"/>
    </location>
</feature>
<accession>A0AAV2KRE4</accession>
<feature type="region of interest" description="Disordered" evidence="3">
    <location>
        <begin position="443"/>
        <end position="463"/>
    </location>
</feature>
<evidence type="ECO:0000313" key="4">
    <source>
        <dbReference type="EMBL" id="CAL1590659.1"/>
    </source>
</evidence>
<feature type="compositionally biased region" description="Basic residues" evidence="3">
    <location>
        <begin position="443"/>
        <end position="454"/>
    </location>
</feature>
<keyword evidence="5" id="KW-1185">Reference proteome</keyword>
<gene>
    <name evidence="4" type="ORF">KC01_LOCUS20141</name>
</gene>
<dbReference type="AlphaFoldDB" id="A0AAV2KRE4"/>
<feature type="region of interest" description="Disordered" evidence="3">
    <location>
        <begin position="1"/>
        <end position="31"/>
    </location>
</feature>
<dbReference type="PANTHER" id="PTHR24123:SF141">
    <property type="entry name" value="ANKYRIN 2, ISOFORM U"/>
    <property type="match status" value="1"/>
</dbReference>
<dbReference type="InterPro" id="IPR051165">
    <property type="entry name" value="Multifunctional_ANK_Repeat"/>
</dbReference>
<keyword evidence="1" id="KW-0677">Repeat</keyword>
<evidence type="ECO:0000256" key="1">
    <source>
        <dbReference type="ARBA" id="ARBA00022737"/>
    </source>
</evidence>
<protein>
    <recommendedName>
        <fullName evidence="6">Ankyrin-2</fullName>
    </recommendedName>
</protein>
<dbReference type="EMBL" id="OZ035841">
    <property type="protein sequence ID" value="CAL1590659.1"/>
    <property type="molecule type" value="Genomic_DNA"/>
</dbReference>
<organism evidence="4 5">
    <name type="scientific">Knipowitschia caucasica</name>
    <name type="common">Caucasian dwarf goby</name>
    <name type="synonym">Pomatoschistus caucasicus</name>
    <dbReference type="NCBI Taxonomy" id="637954"/>
    <lineage>
        <taxon>Eukaryota</taxon>
        <taxon>Metazoa</taxon>
        <taxon>Chordata</taxon>
        <taxon>Craniata</taxon>
        <taxon>Vertebrata</taxon>
        <taxon>Euteleostomi</taxon>
        <taxon>Actinopterygii</taxon>
        <taxon>Neopterygii</taxon>
        <taxon>Teleostei</taxon>
        <taxon>Neoteleostei</taxon>
        <taxon>Acanthomorphata</taxon>
        <taxon>Gobiaria</taxon>
        <taxon>Gobiiformes</taxon>
        <taxon>Gobioidei</taxon>
        <taxon>Gobiidae</taxon>
        <taxon>Gobiinae</taxon>
        <taxon>Knipowitschia</taxon>
    </lineage>
</organism>
<reference evidence="4 5" key="1">
    <citation type="submission" date="2024-04" db="EMBL/GenBank/DDBJ databases">
        <authorList>
            <person name="Waldvogel A.-M."/>
            <person name="Schoenle A."/>
        </authorList>
    </citation>
    <scope>NUCLEOTIDE SEQUENCE [LARGE SCALE GENOMIC DNA]</scope>
</reference>
<sequence length="521" mass="57975">MQGLSTKAPQVGGRDSPLPQKKSTPIPLQLPEQTTYFTHRTVTPVLPTTSMSSELFSPMSSHFLAPLDYEAVFSGQQSLKVSESSLSGQPQSNQSTSSAVNAKATEQFEFSPDFNRVLAEFDKTVYEFESPKRKPQKASSQMSDSDSEFFDCKQALSDLSEPEPEETKAEQEVAYHISEPPSPMPGSYLDTHHSLHPESYKRFSSGGSHTGRPRCEELPPRGQAGYYDDDDDLGREIAEELGALSDSSEEEILTTRVVRRRVIIQADTLPDIPQQTVTEEKYTDEHGNLVVKKITRKVVRKYVSPDGLETQEVTIEGSKQDMVRIEEGDTVSRVVKRTVLHSEGEQKELSFSEPLAPAAASASEFEVEKVQGRKVSKVVKTTVVRGERLEKKSGESSLAADLPSAREDFEKALVYAGGFGKVQIPHVIEREVVQEDGSVVRRSQMRKARTQKRTVVRDGRGKQIHLVREDDTPQALHPDLLQQHLHRLLQQYCTDQDPGPGPGPGPKPESQSEREDEFSSE</sequence>
<evidence type="ECO:0000256" key="2">
    <source>
        <dbReference type="ARBA" id="ARBA00023043"/>
    </source>
</evidence>
<feature type="region of interest" description="Disordered" evidence="3">
    <location>
        <begin position="491"/>
        <end position="521"/>
    </location>
</feature>
<proteinExistence type="predicted"/>
<dbReference type="PANTHER" id="PTHR24123">
    <property type="entry name" value="ANKYRIN REPEAT-CONTAINING"/>
    <property type="match status" value="1"/>
</dbReference>
<evidence type="ECO:0000256" key="3">
    <source>
        <dbReference type="SAM" id="MobiDB-lite"/>
    </source>
</evidence>
<evidence type="ECO:0000313" key="5">
    <source>
        <dbReference type="Proteomes" id="UP001497482"/>
    </source>
</evidence>
<keyword evidence="2" id="KW-0040">ANK repeat</keyword>
<evidence type="ECO:0008006" key="6">
    <source>
        <dbReference type="Google" id="ProtNLM"/>
    </source>
</evidence>
<dbReference type="Proteomes" id="UP001497482">
    <property type="component" value="Chromosome 19"/>
</dbReference>
<feature type="compositionally biased region" description="Basic and acidic residues" evidence="3">
    <location>
        <begin position="190"/>
        <end position="201"/>
    </location>
</feature>